<dbReference type="EMBL" id="QJPJ01000002">
    <property type="protein sequence ID" value="PXZ40325.1"/>
    <property type="molecule type" value="Genomic_DNA"/>
</dbReference>
<proteinExistence type="predicted"/>
<dbReference type="Proteomes" id="UP000247594">
    <property type="component" value="Unassembled WGS sequence"/>
</dbReference>
<organism evidence="2 3">
    <name type="scientific">Avibacterium paragallinarum</name>
    <name type="common">Haemophilus gallinarum</name>
    <dbReference type="NCBI Taxonomy" id="728"/>
    <lineage>
        <taxon>Bacteria</taxon>
        <taxon>Pseudomonadati</taxon>
        <taxon>Pseudomonadota</taxon>
        <taxon>Gammaproteobacteria</taxon>
        <taxon>Pasteurellales</taxon>
        <taxon>Pasteurellaceae</taxon>
        <taxon>Avibacterium</taxon>
    </lineage>
</organism>
<sequence>MDIVFRVLLSISSVSLLPIIYFIKEQKNIFLCLTSYISDEKLNFISNNIWLVLYLFAPILLASLVLLFIPLLSKDDINNQNIVEIENQVNNFLPSYLGYIFIALSIPNVFTLSVIFFIVLVFTFISQDNYFNPILLLFGYNFYRIKMSDGYSFLLISKQKFRSVKDLEIDYVYRINNYTFIQRK</sequence>
<evidence type="ECO:0000313" key="3">
    <source>
        <dbReference type="Proteomes" id="UP000247594"/>
    </source>
</evidence>
<evidence type="ECO:0000256" key="1">
    <source>
        <dbReference type="SAM" id="Phobius"/>
    </source>
</evidence>
<keyword evidence="1" id="KW-0472">Membrane</keyword>
<keyword evidence="1" id="KW-1133">Transmembrane helix</keyword>
<name>A0AAE5TK63_AVIPA</name>
<accession>A0AAE5TK63</accession>
<reference evidence="2 3" key="1">
    <citation type="submission" date="2018-06" db="EMBL/GenBank/DDBJ databases">
        <authorList>
            <person name="Teymurazov M."/>
            <person name="Kislichkina A."/>
            <person name="Abaymova A."/>
            <person name="Mukhina T."/>
            <person name="Mayskaya N."/>
            <person name="Svetoch E."/>
            <person name="Bogun A."/>
        </authorList>
    </citation>
    <scope>NUCLEOTIDE SEQUENCE [LARGE SCALE GENOMIC DNA]</scope>
    <source>
        <strain evidence="2 3">SCPM-O-B-8406</strain>
    </source>
</reference>
<comment type="caution">
    <text evidence="2">The sequence shown here is derived from an EMBL/GenBank/DDBJ whole genome shotgun (WGS) entry which is preliminary data.</text>
</comment>
<feature type="transmembrane region" description="Helical" evidence="1">
    <location>
        <begin position="6"/>
        <end position="23"/>
    </location>
</feature>
<gene>
    <name evidence="2" type="ORF">DM482_01685</name>
</gene>
<evidence type="ECO:0000313" key="2">
    <source>
        <dbReference type="EMBL" id="PXZ40325.1"/>
    </source>
</evidence>
<feature type="transmembrane region" description="Helical" evidence="1">
    <location>
        <begin position="44"/>
        <end position="69"/>
    </location>
</feature>
<keyword evidence="1" id="KW-0812">Transmembrane</keyword>
<dbReference type="AlphaFoldDB" id="A0AAE5TK63"/>
<protein>
    <submittedName>
        <fullName evidence="2">Uncharacterized protein</fullName>
    </submittedName>
</protein>
<feature type="transmembrane region" description="Helical" evidence="1">
    <location>
        <begin position="96"/>
        <end position="125"/>
    </location>
</feature>